<accession>A0AAD8XE97</accession>
<keyword evidence="1" id="KW-0732">Signal</keyword>
<dbReference type="Proteomes" id="UP001244207">
    <property type="component" value="Unassembled WGS sequence"/>
</dbReference>
<dbReference type="AlphaFoldDB" id="A0AAD8XE97"/>
<evidence type="ECO:0000313" key="4">
    <source>
        <dbReference type="Proteomes" id="UP001244207"/>
    </source>
</evidence>
<dbReference type="InterPro" id="IPR011058">
    <property type="entry name" value="Cyanovirin-N"/>
</dbReference>
<dbReference type="EMBL" id="JAHMHS010000094">
    <property type="protein sequence ID" value="KAK1719514.1"/>
    <property type="molecule type" value="Genomic_DNA"/>
</dbReference>
<dbReference type="Gene3D" id="2.30.60.10">
    <property type="entry name" value="Cyanovirin-N"/>
    <property type="match status" value="1"/>
</dbReference>
<feature type="domain" description="Cyanovirin-N" evidence="2">
    <location>
        <begin position="60"/>
        <end position="160"/>
    </location>
</feature>
<name>A0AAD8XE97_GLOAC</name>
<reference evidence="3" key="1">
    <citation type="submission" date="2021-12" db="EMBL/GenBank/DDBJ databases">
        <title>Comparative genomics, transcriptomics and evolutionary studies reveal genomic signatures of adaptation to plant cell wall in hemibiotrophic fungi.</title>
        <authorList>
            <consortium name="DOE Joint Genome Institute"/>
            <person name="Baroncelli R."/>
            <person name="Diaz J.F."/>
            <person name="Benocci T."/>
            <person name="Peng M."/>
            <person name="Battaglia E."/>
            <person name="Haridas S."/>
            <person name="Andreopoulos W."/>
            <person name="Labutti K."/>
            <person name="Pangilinan J."/>
            <person name="Floch G.L."/>
            <person name="Makela M.R."/>
            <person name="Henrissat B."/>
            <person name="Grigoriev I.V."/>
            <person name="Crouch J.A."/>
            <person name="De Vries R.P."/>
            <person name="Sukno S.A."/>
            <person name="Thon M.R."/>
        </authorList>
    </citation>
    <scope>NUCLEOTIDE SEQUENCE</scope>
    <source>
        <strain evidence="3">CBS 112980</strain>
    </source>
</reference>
<comment type="caution">
    <text evidence="3">The sequence shown here is derived from an EMBL/GenBank/DDBJ whole genome shotgun (WGS) entry which is preliminary data.</text>
</comment>
<keyword evidence="4" id="KW-1185">Reference proteome</keyword>
<feature type="signal peptide" evidence="1">
    <location>
        <begin position="1"/>
        <end position="22"/>
    </location>
</feature>
<evidence type="ECO:0000259" key="2">
    <source>
        <dbReference type="Pfam" id="PF08881"/>
    </source>
</evidence>
<evidence type="ECO:0000256" key="1">
    <source>
        <dbReference type="SAM" id="SignalP"/>
    </source>
</evidence>
<protein>
    <recommendedName>
        <fullName evidence="2">Cyanovirin-N domain-containing protein</fullName>
    </recommendedName>
</protein>
<organism evidence="3 4">
    <name type="scientific">Glomerella acutata</name>
    <name type="common">Colletotrichum acutatum</name>
    <dbReference type="NCBI Taxonomy" id="27357"/>
    <lineage>
        <taxon>Eukaryota</taxon>
        <taxon>Fungi</taxon>
        <taxon>Dikarya</taxon>
        <taxon>Ascomycota</taxon>
        <taxon>Pezizomycotina</taxon>
        <taxon>Sordariomycetes</taxon>
        <taxon>Hypocreomycetidae</taxon>
        <taxon>Glomerellales</taxon>
        <taxon>Glomerellaceae</taxon>
        <taxon>Colletotrichum</taxon>
        <taxon>Colletotrichum acutatum species complex</taxon>
    </lineage>
</organism>
<feature type="chain" id="PRO_5042244775" description="Cyanovirin-N domain-containing protein" evidence="1">
    <location>
        <begin position="23"/>
        <end position="177"/>
    </location>
</feature>
<gene>
    <name evidence="3" type="ORF">BDZ83DRAFT_654708</name>
</gene>
<evidence type="ECO:0000313" key="3">
    <source>
        <dbReference type="EMBL" id="KAK1719514.1"/>
    </source>
</evidence>
<dbReference type="RefSeq" id="XP_060361598.1">
    <property type="nucleotide sequence ID" value="XM_060510740.1"/>
</dbReference>
<dbReference type="Pfam" id="PF08881">
    <property type="entry name" value="CVNH"/>
    <property type="match status" value="1"/>
</dbReference>
<dbReference type="SUPFAM" id="SSF51322">
    <property type="entry name" value="Cyanovirin-N"/>
    <property type="match status" value="1"/>
</dbReference>
<dbReference type="InterPro" id="IPR036673">
    <property type="entry name" value="Cyanovirin-N_sf"/>
</dbReference>
<dbReference type="GeneID" id="85394639"/>
<proteinExistence type="predicted"/>
<sequence>MKLTISTITAIITFLATASVVAKSGGGFKEDCKDIQLEKVDYTKCDDDGVECPILSYFKVWANCTALDDKLYNNELNLNLCLVNDHGKMQWRRRLEFTQYPLNLSANTFVSPSRGKFDNSCEECSLVKANKRKVEMTCYCHDGVNEKLRMDTIDLNQNIELKGNTIWCGDEIGIAHA</sequence>